<feature type="compositionally biased region" description="Basic and acidic residues" evidence="1">
    <location>
        <begin position="13"/>
        <end position="22"/>
    </location>
</feature>
<feature type="compositionally biased region" description="Polar residues" evidence="1">
    <location>
        <begin position="1"/>
        <end position="11"/>
    </location>
</feature>
<evidence type="ECO:0000313" key="2">
    <source>
        <dbReference type="EMBL" id="GEL25650.1"/>
    </source>
</evidence>
<feature type="region of interest" description="Disordered" evidence="1">
    <location>
        <begin position="1"/>
        <end position="22"/>
    </location>
</feature>
<keyword evidence="3" id="KW-1185">Reference proteome</keyword>
<gene>
    <name evidence="2" type="ORF">PSU4_46040</name>
</gene>
<dbReference type="EMBL" id="BJVJ01000060">
    <property type="protein sequence ID" value="GEL25650.1"/>
    <property type="molecule type" value="Genomic_DNA"/>
</dbReference>
<sequence>MFKSSCHSGSKYSGHDKSWNDDYGKGCHDYDKKYDDCWDDKYSHCDDKRYDDCWDEKSYEDKCHTEHKSHCDDSWGHSSSYSHH</sequence>
<reference evidence="2 3" key="1">
    <citation type="submission" date="2019-07" db="EMBL/GenBank/DDBJ databases">
        <title>Whole genome shotgun sequence of Pseudonocardia sulfidoxydans NBRC 16205.</title>
        <authorList>
            <person name="Hosoyama A."/>
            <person name="Uohara A."/>
            <person name="Ohji S."/>
            <person name="Ichikawa N."/>
        </authorList>
    </citation>
    <scope>NUCLEOTIDE SEQUENCE [LARGE SCALE GENOMIC DNA]</scope>
    <source>
        <strain evidence="2 3">NBRC 16205</strain>
    </source>
</reference>
<comment type="caution">
    <text evidence="2">The sequence shown here is derived from an EMBL/GenBank/DDBJ whole genome shotgun (WGS) entry which is preliminary data.</text>
</comment>
<proteinExistence type="predicted"/>
<organism evidence="2 3">
    <name type="scientific">Pseudonocardia sulfidoxydans NBRC 16205</name>
    <dbReference type="NCBI Taxonomy" id="1223511"/>
    <lineage>
        <taxon>Bacteria</taxon>
        <taxon>Bacillati</taxon>
        <taxon>Actinomycetota</taxon>
        <taxon>Actinomycetes</taxon>
        <taxon>Pseudonocardiales</taxon>
        <taxon>Pseudonocardiaceae</taxon>
        <taxon>Pseudonocardia</taxon>
    </lineage>
</organism>
<protein>
    <submittedName>
        <fullName evidence="2">Uncharacterized protein</fullName>
    </submittedName>
</protein>
<evidence type="ECO:0000313" key="3">
    <source>
        <dbReference type="Proteomes" id="UP000321685"/>
    </source>
</evidence>
<dbReference type="Proteomes" id="UP000321685">
    <property type="component" value="Unassembled WGS sequence"/>
</dbReference>
<accession>A0A511DLG0</accession>
<evidence type="ECO:0000256" key="1">
    <source>
        <dbReference type="SAM" id="MobiDB-lite"/>
    </source>
</evidence>
<dbReference type="RefSeq" id="WP_147112253.1">
    <property type="nucleotide sequence ID" value="NZ_BJVJ01000060.1"/>
</dbReference>
<dbReference type="AlphaFoldDB" id="A0A511DLG0"/>
<name>A0A511DLG0_9PSEU</name>